<dbReference type="Gramene" id="OE9A074926T1">
    <property type="protein sequence ID" value="OE9A074926C1"/>
    <property type="gene ID" value="OE9A074926"/>
</dbReference>
<protein>
    <submittedName>
        <fullName evidence="2">Uncharacterized protein</fullName>
    </submittedName>
</protein>
<proteinExistence type="predicted"/>
<dbReference type="AlphaFoldDB" id="A0A8S0VP29"/>
<gene>
    <name evidence="2" type="ORF">OLEA9_A074926</name>
</gene>
<feature type="region of interest" description="Disordered" evidence="1">
    <location>
        <begin position="35"/>
        <end position="74"/>
    </location>
</feature>
<dbReference type="Proteomes" id="UP000594638">
    <property type="component" value="Unassembled WGS sequence"/>
</dbReference>
<sequence length="116" mass="12668">SVDGATGYNSGHQKLIFVISTEIRAQALMVVSTTQSSSPVRHERALGGGSLEGNRAFEQSRDKAQGTNRARVTARREATMRLLARFNTNNKGALPIRPGVPRPRLWSEWSAVSTYG</sequence>
<evidence type="ECO:0000313" key="2">
    <source>
        <dbReference type="EMBL" id="CAA3032894.1"/>
    </source>
</evidence>
<organism evidence="2 3">
    <name type="scientific">Olea europaea subsp. europaea</name>
    <dbReference type="NCBI Taxonomy" id="158383"/>
    <lineage>
        <taxon>Eukaryota</taxon>
        <taxon>Viridiplantae</taxon>
        <taxon>Streptophyta</taxon>
        <taxon>Embryophyta</taxon>
        <taxon>Tracheophyta</taxon>
        <taxon>Spermatophyta</taxon>
        <taxon>Magnoliopsida</taxon>
        <taxon>eudicotyledons</taxon>
        <taxon>Gunneridae</taxon>
        <taxon>Pentapetalae</taxon>
        <taxon>asterids</taxon>
        <taxon>lamiids</taxon>
        <taxon>Lamiales</taxon>
        <taxon>Oleaceae</taxon>
        <taxon>Oleeae</taxon>
        <taxon>Olea</taxon>
    </lineage>
</organism>
<accession>A0A8S0VP29</accession>
<comment type="caution">
    <text evidence="2">The sequence shown here is derived from an EMBL/GenBank/DDBJ whole genome shotgun (WGS) entry which is preliminary data.</text>
</comment>
<evidence type="ECO:0000313" key="3">
    <source>
        <dbReference type="Proteomes" id="UP000594638"/>
    </source>
</evidence>
<dbReference type="EMBL" id="CACTIH010009733">
    <property type="protein sequence ID" value="CAA3032894.1"/>
    <property type="molecule type" value="Genomic_DNA"/>
</dbReference>
<reference evidence="2 3" key="1">
    <citation type="submission" date="2019-12" db="EMBL/GenBank/DDBJ databases">
        <authorList>
            <person name="Alioto T."/>
            <person name="Alioto T."/>
            <person name="Gomez Garrido J."/>
        </authorList>
    </citation>
    <scope>NUCLEOTIDE SEQUENCE [LARGE SCALE GENOMIC DNA]</scope>
</reference>
<evidence type="ECO:0000256" key="1">
    <source>
        <dbReference type="SAM" id="MobiDB-lite"/>
    </source>
</evidence>
<name>A0A8S0VP29_OLEEU</name>
<keyword evidence="3" id="KW-1185">Reference proteome</keyword>
<feature type="non-terminal residue" evidence="2">
    <location>
        <position position="1"/>
    </location>
</feature>